<proteinExistence type="predicted"/>
<comment type="caution">
    <text evidence="2">The sequence shown here is derived from an EMBL/GenBank/DDBJ whole genome shotgun (WGS) entry which is preliminary data.</text>
</comment>
<gene>
    <name evidence="2" type="ORF">NMK_1429</name>
</gene>
<dbReference type="OrthoDB" id="47603at2"/>
<protein>
    <submittedName>
        <fullName evidence="2">Bifunctional protein FolD</fullName>
    </submittedName>
</protein>
<evidence type="ECO:0000256" key="1">
    <source>
        <dbReference type="SAM" id="Phobius"/>
    </source>
</evidence>
<keyword evidence="3" id="KW-1185">Reference proteome</keyword>
<dbReference type="RefSeq" id="WP_109015031.1">
    <property type="nucleotide sequence ID" value="NZ_BDOQ01000003.1"/>
</dbReference>
<evidence type="ECO:0000313" key="2">
    <source>
        <dbReference type="EMBL" id="GBG13877.1"/>
    </source>
</evidence>
<evidence type="ECO:0000313" key="3">
    <source>
        <dbReference type="Proteomes" id="UP000245081"/>
    </source>
</evidence>
<dbReference type="CDD" id="cd09910">
    <property type="entry name" value="NGN-insert_like"/>
    <property type="match status" value="1"/>
</dbReference>
<keyword evidence="1" id="KW-1133">Transmembrane helix</keyword>
<keyword evidence="1" id="KW-0812">Transmembrane</keyword>
<accession>A0A2R5F6N4</accession>
<organism evidence="2 3">
    <name type="scientific">Novimethylophilus kurashikiensis</name>
    <dbReference type="NCBI Taxonomy" id="1825523"/>
    <lineage>
        <taxon>Bacteria</taxon>
        <taxon>Pseudomonadati</taxon>
        <taxon>Pseudomonadota</taxon>
        <taxon>Betaproteobacteria</taxon>
        <taxon>Nitrosomonadales</taxon>
        <taxon>Methylophilaceae</taxon>
        <taxon>Novimethylophilus</taxon>
    </lineage>
</organism>
<dbReference type="InterPro" id="IPR038690">
    <property type="entry name" value="NusG_2_sf"/>
</dbReference>
<reference evidence="2 3" key="1">
    <citation type="journal article" date="2018" name="Environ. Microbiol.">
        <title>Isolation and genomic characterization of Novimethylophilus kurashikiensis gen. nov. sp. nov., a new lanthanide-dependent methylotrophic species of Methylophilaceae.</title>
        <authorList>
            <person name="Lv H."/>
            <person name="Sahin N."/>
            <person name="Tani A."/>
        </authorList>
    </citation>
    <scope>NUCLEOTIDE SEQUENCE [LARGE SCALE GENOMIC DNA]</scope>
    <source>
        <strain evidence="2 3">La2-4</strain>
    </source>
</reference>
<dbReference type="Pfam" id="PF07009">
    <property type="entry name" value="NusG_II"/>
    <property type="match status" value="1"/>
</dbReference>
<dbReference type="Gene3D" id="2.60.320.10">
    <property type="entry name" value="N-utilization substance G protein NusG, insert domain"/>
    <property type="match status" value="1"/>
</dbReference>
<dbReference type="EMBL" id="BDOQ01000003">
    <property type="protein sequence ID" value="GBG13877.1"/>
    <property type="molecule type" value="Genomic_DNA"/>
</dbReference>
<name>A0A2R5F6N4_9PROT</name>
<dbReference type="Proteomes" id="UP000245081">
    <property type="component" value="Unassembled WGS sequence"/>
</dbReference>
<keyword evidence="1" id="KW-0472">Membrane</keyword>
<sequence>MRNWGSWARLLPGDWLVILAGIVVVAFAYATLWSSSPAGKVRIHSGDRIFATFSLNQDRIVEVPGPIGISRITIHHHQARFESSPCSNQYCVHQGWLSKAGQVAVCLPNRVSVELLGDKGYDSLNY</sequence>
<dbReference type="AlphaFoldDB" id="A0A2R5F6N4"/>
<feature type="transmembrane region" description="Helical" evidence="1">
    <location>
        <begin position="15"/>
        <end position="33"/>
    </location>
</feature>